<dbReference type="Proteomes" id="UP000789525">
    <property type="component" value="Unassembled WGS sequence"/>
</dbReference>
<reference evidence="1" key="1">
    <citation type="submission" date="2021-06" db="EMBL/GenBank/DDBJ databases">
        <authorList>
            <person name="Kallberg Y."/>
            <person name="Tangrot J."/>
            <person name="Rosling A."/>
        </authorList>
    </citation>
    <scope>NUCLEOTIDE SEQUENCE</scope>
    <source>
        <strain evidence="1">CL356</strain>
    </source>
</reference>
<organism evidence="1 2">
    <name type="scientific">Acaulospora colombiana</name>
    <dbReference type="NCBI Taxonomy" id="27376"/>
    <lineage>
        <taxon>Eukaryota</taxon>
        <taxon>Fungi</taxon>
        <taxon>Fungi incertae sedis</taxon>
        <taxon>Mucoromycota</taxon>
        <taxon>Glomeromycotina</taxon>
        <taxon>Glomeromycetes</taxon>
        <taxon>Diversisporales</taxon>
        <taxon>Acaulosporaceae</taxon>
        <taxon>Acaulospora</taxon>
    </lineage>
</organism>
<comment type="caution">
    <text evidence="1">The sequence shown here is derived from an EMBL/GenBank/DDBJ whole genome shotgun (WGS) entry which is preliminary data.</text>
</comment>
<evidence type="ECO:0000313" key="1">
    <source>
        <dbReference type="EMBL" id="CAG8469717.1"/>
    </source>
</evidence>
<dbReference type="EMBL" id="CAJVPT010001835">
    <property type="protein sequence ID" value="CAG8469717.1"/>
    <property type="molecule type" value="Genomic_DNA"/>
</dbReference>
<evidence type="ECO:0000313" key="2">
    <source>
        <dbReference type="Proteomes" id="UP000789525"/>
    </source>
</evidence>
<accession>A0ACA9KF60</accession>
<gene>
    <name evidence="1" type="ORF">ACOLOM_LOCUS1535</name>
</gene>
<protein>
    <submittedName>
        <fullName evidence="1">1841_t:CDS:1</fullName>
    </submittedName>
</protein>
<proteinExistence type="predicted"/>
<keyword evidence="2" id="KW-1185">Reference proteome</keyword>
<sequence>MAAKERYQMIIQTYAICLSSNAKSRLVYAGIKLVDYPKPFFDYPSYLQNFDSDKFRQALNTWMGMAIMNGNYVDPLNVFCRPLKRILGPIVKDCYITYPKNIFHKALNKCLEPAIKDYYSQHPRCSVTKEITHLIFSRCNRLKSLKVYVGDEHTLSLVDMDFALLTECHNALLNLQRFELTIRAPSLNEGPNLRENSNILTSLFTMMSIHATNIQEIRMQSYTTGLPTSVHNSLYRMIESQKMLQSFMSNYFWDARESSLFKALLNQSRSLTRLRLWGLTHFDDSLIIGLLEWNALRTFELMGCPVSSLAENFPNGQLKIRNVHVGNGYGSYPFITNGLLKMINLNLQKLVVEGATPEIIEAVTENCPQITHLSICAYQDIFQSLPRLLSALSLLETLILGNQEQYLFTSETLLQFSRSIPPSLCALFLNFNISSQALRILLTECQAKLSILELHQIQNKEYELFSILIQYTKENKNLKDIKLYLAHSYGFTETASPFVLEDARNYLTIVKQKTRNIYNLW</sequence>
<name>A0ACA9KF60_9GLOM</name>